<dbReference type="SUPFAM" id="SSF51905">
    <property type="entry name" value="FAD/NAD(P)-binding domain"/>
    <property type="match status" value="1"/>
</dbReference>
<evidence type="ECO:0008006" key="3">
    <source>
        <dbReference type="Google" id="ProtNLM"/>
    </source>
</evidence>
<dbReference type="AlphaFoldDB" id="A0A8H5LHP6"/>
<name>A0A8H5LHP6_9AGAR</name>
<comment type="caution">
    <text evidence="1">The sequence shown here is derived from an EMBL/GenBank/DDBJ whole genome shotgun (WGS) entry which is preliminary data.</text>
</comment>
<dbReference type="Gene3D" id="3.50.50.60">
    <property type="entry name" value="FAD/NAD(P)-binding domain"/>
    <property type="match status" value="2"/>
</dbReference>
<dbReference type="Proteomes" id="UP000518752">
    <property type="component" value="Unassembled WGS sequence"/>
</dbReference>
<organism evidence="1 2">
    <name type="scientific">Collybiopsis confluens</name>
    <dbReference type="NCBI Taxonomy" id="2823264"/>
    <lineage>
        <taxon>Eukaryota</taxon>
        <taxon>Fungi</taxon>
        <taxon>Dikarya</taxon>
        <taxon>Basidiomycota</taxon>
        <taxon>Agaricomycotina</taxon>
        <taxon>Agaricomycetes</taxon>
        <taxon>Agaricomycetidae</taxon>
        <taxon>Agaricales</taxon>
        <taxon>Marasmiineae</taxon>
        <taxon>Omphalotaceae</taxon>
        <taxon>Collybiopsis</taxon>
    </lineage>
</organism>
<protein>
    <recommendedName>
        <fullName evidence="3">Flavin-containing monooxygenase</fullName>
    </recommendedName>
</protein>
<evidence type="ECO:0000313" key="2">
    <source>
        <dbReference type="Proteomes" id="UP000518752"/>
    </source>
</evidence>
<gene>
    <name evidence="1" type="ORF">D9757_012370</name>
</gene>
<reference evidence="1 2" key="1">
    <citation type="journal article" date="2020" name="ISME J.">
        <title>Uncovering the hidden diversity of litter-decomposition mechanisms in mushroom-forming fungi.</title>
        <authorList>
            <person name="Floudas D."/>
            <person name="Bentzer J."/>
            <person name="Ahren D."/>
            <person name="Johansson T."/>
            <person name="Persson P."/>
            <person name="Tunlid A."/>
        </authorList>
    </citation>
    <scope>NUCLEOTIDE SEQUENCE [LARGE SCALE GENOMIC DNA]</scope>
    <source>
        <strain evidence="1 2">CBS 406.79</strain>
    </source>
</reference>
<evidence type="ECO:0000313" key="1">
    <source>
        <dbReference type="EMBL" id="KAF5357547.1"/>
    </source>
</evidence>
<keyword evidence="2" id="KW-1185">Reference proteome</keyword>
<dbReference type="EMBL" id="JAACJN010000236">
    <property type="protein sequence ID" value="KAF5357547.1"/>
    <property type="molecule type" value="Genomic_DNA"/>
</dbReference>
<accession>A0A8H5LHP6</accession>
<proteinExistence type="predicted"/>
<dbReference type="OrthoDB" id="66881at2759"/>
<dbReference type="InterPro" id="IPR036188">
    <property type="entry name" value="FAD/NAD-bd_sf"/>
</dbReference>
<sequence>MARDRGYRRSEEERIGANMLNGIVDLKHMLERCRALVVGNGNSANDIAAHLAPVAQNPIYRSIRRSAFKHFVHLPDPRIQDVAPIKRFSVQDNDKARVELHDGTLLQDIDVVFICSGYIPNPTFLHIARGYPHLCPKLILNLLKAGEYLRYNRHILYAHNPTLAFMGSVMCFTPFTIADVSSTWLGLAWSNEVAYPASAKDRLQFEKDLIEDIERRRADEAQETGREASSLLTYSALGSLEEDYAAGLKRDIVAARPEMKDVLPDWNATTKAVRESMYTVKYRSLLWLKKQREQGALDEAVDGEDAGYRTQNVPLCLFE</sequence>